<dbReference type="InterPro" id="IPR005303">
    <property type="entry name" value="MOCOS_middle"/>
</dbReference>
<dbReference type="SUPFAM" id="SSF50800">
    <property type="entry name" value="PK beta-barrel domain-like"/>
    <property type="match status" value="1"/>
</dbReference>
<sequence length="447" mass="50137">MSWDISDAVTQAKSVPAVYYLALNPPRGCRRLGLSPGKSNLRDEYHQRYSQGVPGDRVDESGLPAWRVKALFAYPIKSCAGMELEVADLVSTGLAYDRQFCFAEYVIPANRNSTNNNNSDSDDPKKKPHWDFRTLRDGRFSRMTLIKPEIWVPDPAASGYAADLEEVKSRGVMIVRYPRVPPQGIWRMPVQLGIRLGLVASEASFRVPLFPLAEDIDRGLYPSLPVRIWKDFPKSFNYIHHIPQSLRDFLAPEASSTAERRTLALFRVNPQHHREIFRCAPSTEEVGFQTVTGFADAYPLHILSLASVHDVAARCAADIPRLTARRFRANLIIQGPAAFAEDAWKRIRVGSQAAGLEIYTVCRTLRCRLPNVDPDTGIRHRSEPDRTMKSYRRIDPGDPTNACLGMQAVPAVQESTIRVNDAVTVLETGEHYYIKMLAPGETIPGEH</sequence>
<reference evidence="3" key="1">
    <citation type="journal article" date="2017" name="Genome Biol.">
        <title>Comparative genomics reveals high biological diversity and specific adaptations in the industrially and medically important fungal genus Aspergillus.</title>
        <authorList>
            <person name="de Vries R.P."/>
            <person name="Riley R."/>
            <person name="Wiebenga A."/>
            <person name="Aguilar-Osorio G."/>
            <person name="Amillis S."/>
            <person name="Uchima C.A."/>
            <person name="Anderluh G."/>
            <person name="Asadollahi M."/>
            <person name="Askin M."/>
            <person name="Barry K."/>
            <person name="Battaglia E."/>
            <person name="Bayram O."/>
            <person name="Benocci T."/>
            <person name="Braus-Stromeyer S.A."/>
            <person name="Caldana C."/>
            <person name="Canovas D."/>
            <person name="Cerqueira G.C."/>
            <person name="Chen F."/>
            <person name="Chen W."/>
            <person name="Choi C."/>
            <person name="Clum A."/>
            <person name="Dos Santos R.A."/>
            <person name="Damasio A.R."/>
            <person name="Diallinas G."/>
            <person name="Emri T."/>
            <person name="Fekete E."/>
            <person name="Flipphi M."/>
            <person name="Freyberg S."/>
            <person name="Gallo A."/>
            <person name="Gournas C."/>
            <person name="Habgood R."/>
            <person name="Hainaut M."/>
            <person name="Harispe M.L."/>
            <person name="Henrissat B."/>
            <person name="Hilden K.S."/>
            <person name="Hope R."/>
            <person name="Hossain A."/>
            <person name="Karabika E."/>
            <person name="Karaffa L."/>
            <person name="Karanyi Z."/>
            <person name="Krasevec N."/>
            <person name="Kuo A."/>
            <person name="Kusch H."/>
            <person name="LaButti K."/>
            <person name="Lagendijk E.L."/>
            <person name="Lapidus A."/>
            <person name="Levasseur A."/>
            <person name="Lindquist E."/>
            <person name="Lipzen A."/>
            <person name="Logrieco A.F."/>
            <person name="MacCabe A."/>
            <person name="Maekelae M.R."/>
            <person name="Malavazi I."/>
            <person name="Melin P."/>
            <person name="Meyer V."/>
            <person name="Mielnichuk N."/>
            <person name="Miskei M."/>
            <person name="Molnar A.P."/>
            <person name="Mule G."/>
            <person name="Ngan C.Y."/>
            <person name="Orejas M."/>
            <person name="Orosz E."/>
            <person name="Ouedraogo J.P."/>
            <person name="Overkamp K.M."/>
            <person name="Park H.-S."/>
            <person name="Perrone G."/>
            <person name="Piumi F."/>
            <person name="Punt P.J."/>
            <person name="Ram A.F."/>
            <person name="Ramon A."/>
            <person name="Rauscher S."/>
            <person name="Record E."/>
            <person name="Riano-Pachon D.M."/>
            <person name="Robert V."/>
            <person name="Roehrig J."/>
            <person name="Ruller R."/>
            <person name="Salamov A."/>
            <person name="Salih N.S."/>
            <person name="Samson R.A."/>
            <person name="Sandor E."/>
            <person name="Sanguinetti M."/>
            <person name="Schuetze T."/>
            <person name="Sepcic K."/>
            <person name="Shelest E."/>
            <person name="Sherlock G."/>
            <person name="Sophianopoulou V."/>
            <person name="Squina F.M."/>
            <person name="Sun H."/>
            <person name="Susca A."/>
            <person name="Todd R.B."/>
            <person name="Tsang A."/>
            <person name="Unkles S.E."/>
            <person name="van de Wiele N."/>
            <person name="van Rossen-Uffink D."/>
            <person name="Oliveira J.V."/>
            <person name="Vesth T.C."/>
            <person name="Visser J."/>
            <person name="Yu J.-H."/>
            <person name="Zhou M."/>
            <person name="Andersen M.R."/>
            <person name="Archer D.B."/>
            <person name="Baker S.E."/>
            <person name="Benoit I."/>
            <person name="Brakhage A.A."/>
            <person name="Braus G.H."/>
            <person name="Fischer R."/>
            <person name="Frisvad J.C."/>
            <person name="Goldman G.H."/>
            <person name="Houbraken J."/>
            <person name="Oakley B."/>
            <person name="Pocsi I."/>
            <person name="Scazzocchio C."/>
            <person name="Seiboth B."/>
            <person name="vanKuyk P.A."/>
            <person name="Wortman J."/>
            <person name="Dyer P.S."/>
            <person name="Grigoriev I.V."/>
        </authorList>
    </citation>
    <scope>NUCLEOTIDE SEQUENCE [LARGE SCALE GENOMIC DNA]</scope>
    <source>
        <strain evidence="3">CBS 506.65</strain>
    </source>
</reference>
<proteinExistence type="predicted"/>
<dbReference type="STRING" id="1073090.A0A1L9S6C9"/>
<name>A0A1L9S6C9_9EURO</name>
<dbReference type="AlphaFoldDB" id="A0A1L9S6C9"/>
<evidence type="ECO:0000313" key="2">
    <source>
        <dbReference type="EMBL" id="OJJ42710.1"/>
    </source>
</evidence>
<dbReference type="OrthoDB" id="17255at2759"/>
<dbReference type="VEuPathDB" id="FungiDB:ASPZODRAFT_155173"/>
<dbReference type="InterPro" id="IPR005302">
    <property type="entry name" value="MoCF_Sase_C"/>
</dbReference>
<dbReference type="GO" id="GO:0030170">
    <property type="term" value="F:pyridoxal phosphate binding"/>
    <property type="evidence" value="ECO:0007669"/>
    <property type="project" value="InterPro"/>
</dbReference>
<dbReference type="RefSeq" id="XP_022577220.1">
    <property type="nucleotide sequence ID" value="XM_022726179.1"/>
</dbReference>
<dbReference type="Proteomes" id="UP000184188">
    <property type="component" value="Unassembled WGS sequence"/>
</dbReference>
<dbReference type="PANTHER" id="PTHR14237">
    <property type="entry name" value="MOLYBDOPTERIN COFACTOR SULFURASE MOSC"/>
    <property type="match status" value="1"/>
</dbReference>
<protein>
    <recommendedName>
        <fullName evidence="1">MOSC domain-containing protein</fullName>
    </recommendedName>
</protein>
<dbReference type="PANTHER" id="PTHR14237:SF23">
    <property type="entry name" value="MOSC DOMAIN PROTEIN (AFU_ORTHOLOGUE AFUA_7G05900)"/>
    <property type="match status" value="1"/>
</dbReference>
<gene>
    <name evidence="2" type="ORF">ASPZODRAFT_155173</name>
</gene>
<dbReference type="InterPro" id="IPR011037">
    <property type="entry name" value="Pyrv_Knase-like_insert_dom_sf"/>
</dbReference>
<feature type="domain" description="MOSC" evidence="1">
    <location>
        <begin position="274"/>
        <end position="426"/>
    </location>
</feature>
<evidence type="ECO:0000259" key="1">
    <source>
        <dbReference type="PROSITE" id="PS51340"/>
    </source>
</evidence>
<dbReference type="GO" id="GO:0003824">
    <property type="term" value="F:catalytic activity"/>
    <property type="evidence" value="ECO:0007669"/>
    <property type="project" value="InterPro"/>
</dbReference>
<dbReference type="Pfam" id="PF03473">
    <property type="entry name" value="MOSC"/>
    <property type="match status" value="1"/>
</dbReference>
<evidence type="ECO:0000313" key="3">
    <source>
        <dbReference type="Proteomes" id="UP000184188"/>
    </source>
</evidence>
<organism evidence="2 3">
    <name type="scientific">Penicilliopsis zonata CBS 506.65</name>
    <dbReference type="NCBI Taxonomy" id="1073090"/>
    <lineage>
        <taxon>Eukaryota</taxon>
        <taxon>Fungi</taxon>
        <taxon>Dikarya</taxon>
        <taxon>Ascomycota</taxon>
        <taxon>Pezizomycotina</taxon>
        <taxon>Eurotiomycetes</taxon>
        <taxon>Eurotiomycetidae</taxon>
        <taxon>Eurotiales</taxon>
        <taxon>Aspergillaceae</taxon>
        <taxon>Penicilliopsis</taxon>
    </lineage>
</organism>
<dbReference type="GO" id="GO:0030151">
    <property type="term" value="F:molybdenum ion binding"/>
    <property type="evidence" value="ECO:0007669"/>
    <property type="project" value="InterPro"/>
</dbReference>
<keyword evidence="3" id="KW-1185">Reference proteome</keyword>
<dbReference type="GeneID" id="34612643"/>
<dbReference type="PROSITE" id="PS51340">
    <property type="entry name" value="MOSC"/>
    <property type="match status" value="1"/>
</dbReference>
<dbReference type="Pfam" id="PF03476">
    <property type="entry name" value="MOSC_N"/>
    <property type="match status" value="1"/>
</dbReference>
<accession>A0A1L9S6C9</accession>
<dbReference type="EMBL" id="KV878357">
    <property type="protein sequence ID" value="OJJ42710.1"/>
    <property type="molecule type" value="Genomic_DNA"/>
</dbReference>